<evidence type="ECO:0000313" key="4">
    <source>
        <dbReference type="Proteomes" id="UP000660262"/>
    </source>
</evidence>
<comment type="caution">
    <text evidence="3">The sequence shown here is derived from an EMBL/GenBank/DDBJ whole genome shotgun (WGS) entry which is preliminary data.</text>
</comment>
<feature type="transmembrane region" description="Helical" evidence="2">
    <location>
        <begin position="156"/>
        <end position="173"/>
    </location>
</feature>
<dbReference type="Proteomes" id="UP000660262">
    <property type="component" value="Unassembled WGS sequence"/>
</dbReference>
<evidence type="ECO:0000256" key="2">
    <source>
        <dbReference type="SAM" id="Phobius"/>
    </source>
</evidence>
<proteinExistence type="predicted"/>
<keyword evidence="2" id="KW-0812">Transmembrane</keyword>
<name>A0A830H8A6_9CHLO</name>
<sequence length="179" mass="17852">MPTLLARSSLPGLKRSRPGSPVSCLRHGARHVGSSSARGRGGRGSGRCVRVSASLEAVSLAASTQTFGLIAVLGGEAAYSVLAVPEGTSGRADAKMTGAACGGLLLSYLLIASSSAPLVYAGLTAGVACAGASAALTVKRVRDTESNPDDWPGPRAAPTLVAFACALLLLTLVESYGAI</sequence>
<keyword evidence="4" id="KW-1185">Reference proteome</keyword>
<gene>
    <name evidence="3" type="ORF">PPROV_000203900</name>
</gene>
<protein>
    <submittedName>
        <fullName evidence="3">Uncharacterized protein</fullName>
    </submittedName>
</protein>
<keyword evidence="2" id="KW-1133">Transmembrane helix</keyword>
<reference evidence="3" key="1">
    <citation type="submission" date="2020-10" db="EMBL/GenBank/DDBJ databases">
        <title>Unveiling of a novel bifunctional photoreceptor, Dualchrome1, isolated from a cosmopolitan green alga.</title>
        <authorList>
            <person name="Suzuki S."/>
            <person name="Kawachi M."/>
        </authorList>
    </citation>
    <scope>NUCLEOTIDE SEQUENCE</scope>
    <source>
        <strain evidence="3">NIES 2893</strain>
    </source>
</reference>
<organism evidence="3 4">
    <name type="scientific">Pycnococcus provasolii</name>
    <dbReference type="NCBI Taxonomy" id="41880"/>
    <lineage>
        <taxon>Eukaryota</taxon>
        <taxon>Viridiplantae</taxon>
        <taxon>Chlorophyta</taxon>
        <taxon>Pseudoscourfieldiophyceae</taxon>
        <taxon>Pseudoscourfieldiales</taxon>
        <taxon>Pycnococcaceae</taxon>
        <taxon>Pycnococcus</taxon>
    </lineage>
</organism>
<evidence type="ECO:0000256" key="1">
    <source>
        <dbReference type="SAM" id="MobiDB-lite"/>
    </source>
</evidence>
<dbReference type="AlphaFoldDB" id="A0A830H8A6"/>
<dbReference type="EMBL" id="BNJQ01000005">
    <property type="protein sequence ID" value="GHP03284.1"/>
    <property type="molecule type" value="Genomic_DNA"/>
</dbReference>
<keyword evidence="2" id="KW-0472">Membrane</keyword>
<evidence type="ECO:0000313" key="3">
    <source>
        <dbReference type="EMBL" id="GHP03284.1"/>
    </source>
</evidence>
<accession>A0A830H8A6</accession>
<feature type="region of interest" description="Disordered" evidence="1">
    <location>
        <begin position="7"/>
        <end position="46"/>
    </location>
</feature>